<reference evidence="5 6" key="1">
    <citation type="journal article" date="2014" name="BMC Genomics">
        <title>Nucleomorph and plastid genome sequences of the chlorarachniophyte Lotharella oceanica: convergent reductive evolution and frequent recombination in nucleomorph-bearing algae.</title>
        <authorList>
            <person name="Tanifuji G."/>
            <person name="Onodera N.T."/>
            <person name="Brown M.W."/>
            <person name="Curtis B.A."/>
            <person name="Roger A.J."/>
            <person name="Ka-Shu Wong G."/>
            <person name="Melkonian M."/>
            <person name="Archibald J.M."/>
        </authorList>
    </citation>
    <scope>NUCLEOTIDE SEQUENCE [LARGE SCALE GENOMIC DNA]</scope>
    <source>
        <strain evidence="5 6">CCMP622</strain>
    </source>
</reference>
<geneLocation type="plastid" evidence="5"/>
<protein>
    <recommendedName>
        <fullName evidence="4">Small ribosomal subunit protein uS14c</fullName>
    </recommendedName>
</protein>
<keyword evidence="3" id="KW-0687">Ribonucleoprotein</keyword>
<dbReference type="GO" id="GO:0006412">
    <property type="term" value="P:translation"/>
    <property type="evidence" value="ECO:0007669"/>
    <property type="project" value="InterPro"/>
</dbReference>
<dbReference type="GO" id="GO:0003735">
    <property type="term" value="F:structural constituent of ribosome"/>
    <property type="evidence" value="ECO:0007669"/>
    <property type="project" value="InterPro"/>
</dbReference>
<evidence type="ECO:0000256" key="2">
    <source>
        <dbReference type="ARBA" id="ARBA00022980"/>
    </source>
</evidence>
<dbReference type="SUPFAM" id="SSF57716">
    <property type="entry name" value="Glucocorticoid receptor-like (DNA-binding domain)"/>
    <property type="match status" value="1"/>
</dbReference>
<sequence>MAKKGMIEREKKRQRLVTKFSNKRNALKNEIKLADSFKKKHALYEKLQKLPLNSMKVRLRNRCFVTGKPRGFYRDFGLSRNMLRNMGHQCLIPGLVKASW</sequence>
<organism evidence="5 6">
    <name type="scientific">Lotharella oceanica</name>
    <dbReference type="NCBI Taxonomy" id="641309"/>
    <lineage>
        <taxon>Eukaryota</taxon>
        <taxon>Sar</taxon>
        <taxon>Rhizaria</taxon>
        <taxon>Cercozoa</taxon>
        <taxon>Chlorarachniophyceae</taxon>
        <taxon>Lotharella</taxon>
    </lineage>
</organism>
<dbReference type="Gene3D" id="1.10.287.1480">
    <property type="match status" value="1"/>
</dbReference>
<dbReference type="GO" id="GO:0005737">
    <property type="term" value="C:cytoplasm"/>
    <property type="evidence" value="ECO:0007669"/>
    <property type="project" value="UniProtKB-ARBA"/>
</dbReference>
<dbReference type="InterPro" id="IPR001209">
    <property type="entry name" value="Ribosomal_uS14"/>
</dbReference>
<dbReference type="AlphaFoldDB" id="A0A059SLU7"/>
<dbReference type="FunFam" id="1.10.287.1480:FF:000001">
    <property type="entry name" value="30S ribosomal protein S14"/>
    <property type="match status" value="1"/>
</dbReference>
<name>A0A059SLU7_9EUKA</name>
<dbReference type="GO" id="GO:0015935">
    <property type="term" value="C:small ribosomal subunit"/>
    <property type="evidence" value="ECO:0007669"/>
    <property type="project" value="TreeGrafter"/>
</dbReference>
<evidence type="ECO:0000256" key="3">
    <source>
        <dbReference type="ARBA" id="ARBA00023274"/>
    </source>
</evidence>
<evidence type="ECO:0000256" key="4">
    <source>
        <dbReference type="ARBA" id="ARBA00035247"/>
    </source>
</evidence>
<keyword evidence="2 5" id="KW-0689">Ribosomal protein</keyword>
<evidence type="ECO:0000256" key="1">
    <source>
        <dbReference type="ARBA" id="ARBA00009083"/>
    </source>
</evidence>
<dbReference type="PANTHER" id="PTHR19836">
    <property type="entry name" value="30S RIBOSOMAL PROTEIN S14"/>
    <property type="match status" value="1"/>
</dbReference>
<accession>A0A059SLU7</accession>
<gene>
    <name evidence="5" type="primary">rps14</name>
    <name evidence="5" type="ORF">M951_p9</name>
</gene>
<dbReference type="EMBL" id="KF438023">
    <property type="protein sequence ID" value="AGY61401.1"/>
    <property type="molecule type" value="Genomic_DNA"/>
</dbReference>
<dbReference type="Pfam" id="PF00253">
    <property type="entry name" value="Ribosomal_S14"/>
    <property type="match status" value="1"/>
</dbReference>
<dbReference type="PROSITE" id="PS00527">
    <property type="entry name" value="RIBOSOMAL_S14"/>
    <property type="match status" value="1"/>
</dbReference>
<keyword evidence="5" id="KW-0934">Plastid</keyword>
<dbReference type="HAMAP" id="MF_00537">
    <property type="entry name" value="Ribosomal_uS14_1"/>
    <property type="match status" value="1"/>
</dbReference>
<dbReference type="NCBIfam" id="NF006477">
    <property type="entry name" value="PRK08881.1"/>
    <property type="match status" value="1"/>
</dbReference>
<dbReference type="InterPro" id="IPR023036">
    <property type="entry name" value="Ribosomal_uS14_bac/plastid"/>
</dbReference>
<proteinExistence type="inferred from homology"/>
<dbReference type="PANTHER" id="PTHR19836:SF19">
    <property type="entry name" value="SMALL RIBOSOMAL SUBUNIT PROTEIN US14M"/>
    <property type="match status" value="1"/>
</dbReference>
<evidence type="ECO:0000313" key="6">
    <source>
        <dbReference type="Proteomes" id="UP000243670"/>
    </source>
</evidence>
<dbReference type="InterPro" id="IPR018271">
    <property type="entry name" value="Ribosomal_uS14_CS"/>
</dbReference>
<comment type="similarity">
    <text evidence="1">Belongs to the universal ribosomal protein uS14 family.</text>
</comment>
<evidence type="ECO:0000313" key="5">
    <source>
        <dbReference type="EMBL" id="AGY61401.1"/>
    </source>
</evidence>
<dbReference type="Proteomes" id="UP000243670">
    <property type="component" value="Plastid Pltd"/>
</dbReference>